<evidence type="ECO:0000313" key="2">
    <source>
        <dbReference type="EMBL" id="MDP9829896.1"/>
    </source>
</evidence>
<protein>
    <submittedName>
        <fullName evidence="2">Uncharacterized protein</fullName>
    </submittedName>
</protein>
<reference evidence="2 3" key="1">
    <citation type="submission" date="2023-07" db="EMBL/GenBank/DDBJ databases">
        <title>Sequencing the genomes of 1000 actinobacteria strains.</title>
        <authorList>
            <person name="Klenk H.-P."/>
        </authorList>
    </citation>
    <scope>NUCLEOTIDE SEQUENCE [LARGE SCALE GENOMIC DNA]</scope>
    <source>
        <strain evidence="2 3">DSM 44388</strain>
    </source>
</reference>
<proteinExistence type="predicted"/>
<gene>
    <name evidence="2" type="ORF">J2S57_005645</name>
</gene>
<evidence type="ECO:0000313" key="3">
    <source>
        <dbReference type="Proteomes" id="UP001235712"/>
    </source>
</evidence>
<feature type="transmembrane region" description="Helical" evidence="1">
    <location>
        <begin position="7"/>
        <end position="24"/>
    </location>
</feature>
<name>A0ABT9PB25_9ACTN</name>
<dbReference type="RefSeq" id="WP_307248555.1">
    <property type="nucleotide sequence ID" value="NZ_JAUSQZ010000001.1"/>
</dbReference>
<keyword evidence="1" id="KW-0812">Transmembrane</keyword>
<keyword evidence="1" id="KW-0472">Membrane</keyword>
<dbReference type="Proteomes" id="UP001235712">
    <property type="component" value="Unassembled WGS sequence"/>
</dbReference>
<sequence length="50" mass="5004">MPAHVAVLRAAAVLVLLGLAMLPLTGPGYLVIATGATLAVAGPVLRTARR</sequence>
<dbReference type="EMBL" id="JAUSQZ010000001">
    <property type="protein sequence ID" value="MDP9829896.1"/>
    <property type="molecule type" value="Genomic_DNA"/>
</dbReference>
<accession>A0ABT9PB25</accession>
<keyword evidence="1" id="KW-1133">Transmembrane helix</keyword>
<organism evidence="2 3">
    <name type="scientific">Kineosporia succinea</name>
    <dbReference type="NCBI Taxonomy" id="84632"/>
    <lineage>
        <taxon>Bacteria</taxon>
        <taxon>Bacillati</taxon>
        <taxon>Actinomycetota</taxon>
        <taxon>Actinomycetes</taxon>
        <taxon>Kineosporiales</taxon>
        <taxon>Kineosporiaceae</taxon>
        <taxon>Kineosporia</taxon>
    </lineage>
</organism>
<keyword evidence="3" id="KW-1185">Reference proteome</keyword>
<feature type="transmembrane region" description="Helical" evidence="1">
    <location>
        <begin position="30"/>
        <end position="48"/>
    </location>
</feature>
<evidence type="ECO:0000256" key="1">
    <source>
        <dbReference type="SAM" id="Phobius"/>
    </source>
</evidence>
<comment type="caution">
    <text evidence="2">The sequence shown here is derived from an EMBL/GenBank/DDBJ whole genome shotgun (WGS) entry which is preliminary data.</text>
</comment>